<evidence type="ECO:0000313" key="1">
    <source>
        <dbReference type="EMBL" id="OIR11898.1"/>
    </source>
</evidence>
<organism evidence="1">
    <name type="scientific">mine drainage metagenome</name>
    <dbReference type="NCBI Taxonomy" id="410659"/>
    <lineage>
        <taxon>unclassified sequences</taxon>
        <taxon>metagenomes</taxon>
        <taxon>ecological metagenomes</taxon>
    </lineage>
</organism>
<comment type="caution">
    <text evidence="1">The sequence shown here is derived from an EMBL/GenBank/DDBJ whole genome shotgun (WGS) entry which is preliminary data.</text>
</comment>
<gene>
    <name evidence="1" type="ORF">GALL_67550</name>
</gene>
<name>A0A1J5STQ0_9ZZZZ</name>
<dbReference type="AlphaFoldDB" id="A0A1J5STQ0"/>
<protein>
    <submittedName>
        <fullName evidence="1">Uncharacterized protein</fullName>
    </submittedName>
</protein>
<dbReference type="EMBL" id="MLJW01000019">
    <property type="protein sequence ID" value="OIR11898.1"/>
    <property type="molecule type" value="Genomic_DNA"/>
</dbReference>
<sequence length="64" mass="7532">MRVWQVVTVHAPFLRSDWKRAQVRLEHHDKNGVFYFLHSVRMNNGYCMQPVLARPDFFAGKDAG</sequence>
<reference evidence="1" key="1">
    <citation type="submission" date="2016-10" db="EMBL/GenBank/DDBJ databases">
        <title>Sequence of Gallionella enrichment culture.</title>
        <authorList>
            <person name="Poehlein A."/>
            <person name="Muehling M."/>
            <person name="Daniel R."/>
        </authorList>
    </citation>
    <scope>NUCLEOTIDE SEQUENCE</scope>
</reference>
<proteinExistence type="predicted"/>
<accession>A0A1J5STQ0</accession>